<dbReference type="EMBL" id="JANHOG010000953">
    <property type="protein sequence ID" value="KAJ3548742.1"/>
    <property type="molecule type" value="Genomic_DNA"/>
</dbReference>
<comment type="caution">
    <text evidence="1">The sequence shown here is derived from an EMBL/GenBank/DDBJ whole genome shotgun (WGS) entry which is preliminary data.</text>
</comment>
<evidence type="ECO:0000313" key="2">
    <source>
        <dbReference type="Proteomes" id="UP001148662"/>
    </source>
</evidence>
<reference evidence="1" key="1">
    <citation type="submission" date="2022-07" db="EMBL/GenBank/DDBJ databases">
        <title>Genome Sequence of Phlebia brevispora.</title>
        <authorList>
            <person name="Buettner E."/>
        </authorList>
    </citation>
    <scope>NUCLEOTIDE SEQUENCE</scope>
    <source>
        <strain evidence="1">MPL23</strain>
    </source>
</reference>
<accession>A0ACC1SYR1</accession>
<keyword evidence="2" id="KW-1185">Reference proteome</keyword>
<protein>
    <submittedName>
        <fullName evidence="1">Uncharacterized protein</fullName>
    </submittedName>
</protein>
<sequence length="128" mass="14189">MHRALWQNETRAASSPRYQGRSRSSALPGGVPQGWRLCGETPEEFLGGSRYDYLTPDQNSNATSTRVFIQDSGITATVATNRQWWLAMSTTASLYDRCRDNPQAVPILKAVPSSLARTSDEKLSSHDQ</sequence>
<organism evidence="1 2">
    <name type="scientific">Phlebia brevispora</name>
    <dbReference type="NCBI Taxonomy" id="194682"/>
    <lineage>
        <taxon>Eukaryota</taxon>
        <taxon>Fungi</taxon>
        <taxon>Dikarya</taxon>
        <taxon>Basidiomycota</taxon>
        <taxon>Agaricomycotina</taxon>
        <taxon>Agaricomycetes</taxon>
        <taxon>Polyporales</taxon>
        <taxon>Meruliaceae</taxon>
        <taxon>Phlebia</taxon>
    </lineage>
</organism>
<dbReference type="Proteomes" id="UP001148662">
    <property type="component" value="Unassembled WGS sequence"/>
</dbReference>
<gene>
    <name evidence="1" type="ORF">NM688_g5259</name>
</gene>
<evidence type="ECO:0000313" key="1">
    <source>
        <dbReference type="EMBL" id="KAJ3548742.1"/>
    </source>
</evidence>
<proteinExistence type="predicted"/>
<name>A0ACC1SYR1_9APHY</name>